<protein>
    <submittedName>
        <fullName evidence="1">Uncharacterized protein</fullName>
    </submittedName>
</protein>
<organism evidence="1 2">
    <name type="scientific">Parasphingopyxis marina</name>
    <dbReference type="NCBI Taxonomy" id="2761622"/>
    <lineage>
        <taxon>Bacteria</taxon>
        <taxon>Pseudomonadati</taxon>
        <taxon>Pseudomonadota</taxon>
        <taxon>Alphaproteobacteria</taxon>
        <taxon>Sphingomonadales</taxon>
        <taxon>Sphingomonadaceae</taxon>
        <taxon>Parasphingopyxis</taxon>
    </lineage>
</organism>
<comment type="caution">
    <text evidence="1">The sequence shown here is derived from an EMBL/GenBank/DDBJ whole genome shotgun (WGS) entry which is preliminary data.</text>
</comment>
<sequence>MPPAPRFRRYDWGKGQDWLTSLGPEDGRSILIVPPLFEELNRTRKLLSDLMRALAGRGIGAHLPELPGTGESETILADANWDDWKAAVAAASNVCDAGAVVAVRGGCLLDTAHQGEKTLRFAPVEGKRLIRDLVRSRSVTDKAFDAEAQKAVFVTGPTMLGGYPIGAELACAVRDAEPRSGSSVTVVRLEGDRGEADSHIAGAPLWRRAEPTGDPALSGALADNIAAWLS</sequence>
<dbReference type="RefSeq" id="WP_185801232.1">
    <property type="nucleotide sequence ID" value="NZ_JACJVJ010000002.1"/>
</dbReference>
<dbReference type="SUPFAM" id="SSF53474">
    <property type="entry name" value="alpha/beta-Hydrolases"/>
    <property type="match status" value="1"/>
</dbReference>
<evidence type="ECO:0000313" key="1">
    <source>
        <dbReference type="EMBL" id="MBC2777933.1"/>
    </source>
</evidence>
<dbReference type="InterPro" id="IPR029058">
    <property type="entry name" value="AB_hydrolase_fold"/>
</dbReference>
<dbReference type="Proteomes" id="UP000564378">
    <property type="component" value="Unassembled WGS sequence"/>
</dbReference>
<accession>A0A842HZT6</accession>
<evidence type="ECO:0000313" key="2">
    <source>
        <dbReference type="Proteomes" id="UP000564378"/>
    </source>
</evidence>
<dbReference type="AlphaFoldDB" id="A0A842HZT6"/>
<name>A0A842HZT6_9SPHN</name>
<dbReference type="EMBL" id="JACJVJ010000002">
    <property type="protein sequence ID" value="MBC2777933.1"/>
    <property type="molecule type" value="Genomic_DNA"/>
</dbReference>
<proteinExistence type="predicted"/>
<reference evidence="1 2" key="1">
    <citation type="submission" date="2020-08" db="EMBL/GenBank/DDBJ databases">
        <title>Draft genome sequence of Parasphingopyxis sp. GrpM-11.</title>
        <authorList>
            <person name="Oh J."/>
            <person name="Roh D.-H."/>
        </authorList>
    </citation>
    <scope>NUCLEOTIDE SEQUENCE [LARGE SCALE GENOMIC DNA]</scope>
    <source>
        <strain evidence="1 2">GrpM-11</strain>
    </source>
</reference>
<gene>
    <name evidence="1" type="ORF">H6P80_09890</name>
</gene>
<keyword evidence="2" id="KW-1185">Reference proteome</keyword>